<dbReference type="Gene3D" id="2.60.120.1140">
    <property type="entry name" value="Protein of unknown function DUF192"/>
    <property type="match status" value="1"/>
</dbReference>
<dbReference type="STRING" id="118062.MCBB_2251"/>
<dbReference type="AlphaFoldDB" id="A0A1D3L5M8"/>
<dbReference type="Proteomes" id="UP000094707">
    <property type="component" value="Chromosome I"/>
</dbReference>
<gene>
    <name evidence="1" type="ORF">MCBB_2251</name>
</gene>
<dbReference type="Pfam" id="PF02643">
    <property type="entry name" value="DUF192"/>
    <property type="match status" value="1"/>
</dbReference>
<evidence type="ECO:0000313" key="1">
    <source>
        <dbReference type="EMBL" id="SCG86790.1"/>
    </source>
</evidence>
<dbReference type="PANTHER" id="PTHR37953">
    <property type="entry name" value="UPF0127 PROTEIN MJ1496"/>
    <property type="match status" value="1"/>
</dbReference>
<name>A0A1D3L5M8_9EURY</name>
<evidence type="ECO:0000313" key="2">
    <source>
        <dbReference type="Proteomes" id="UP000094707"/>
    </source>
</evidence>
<keyword evidence="2" id="KW-1185">Reference proteome</keyword>
<accession>A0A1D3L5M8</accession>
<dbReference type="InterPro" id="IPR038695">
    <property type="entry name" value="Saro_0823-like_sf"/>
</dbReference>
<proteinExistence type="predicted"/>
<sequence length="131" mass="14846">MIKLKVFSMKYVLIVNKSRGTQVGYADVAATFMSRFMGLMFRKELPRGLILKLPNTRSRRGSAIHMFFMRMPLDIVFADSSMRVVDTVSIDPWKTYTPKAAAQYVIELEKGTIAASETQIGDELDFTCEHA</sequence>
<dbReference type="EMBL" id="LT607756">
    <property type="protein sequence ID" value="SCG86790.1"/>
    <property type="molecule type" value="Genomic_DNA"/>
</dbReference>
<dbReference type="PANTHER" id="PTHR37953:SF1">
    <property type="entry name" value="UPF0127 PROTEIN MJ1496"/>
    <property type="match status" value="1"/>
</dbReference>
<reference evidence="1 2" key="1">
    <citation type="submission" date="2016-08" db="EMBL/GenBank/DDBJ databases">
        <authorList>
            <person name="Seilhamer J.J."/>
        </authorList>
    </citation>
    <scope>NUCLEOTIDE SEQUENCE [LARGE SCALE GENOMIC DNA]</scope>
    <source>
        <strain evidence="1">Buetzberg</strain>
    </source>
</reference>
<dbReference type="InterPro" id="IPR003795">
    <property type="entry name" value="DUF192"/>
</dbReference>
<dbReference type="KEGG" id="mcub:MCBB_2251"/>
<protein>
    <submittedName>
        <fullName evidence="1">UPF0127 protein</fullName>
    </submittedName>
</protein>
<organism evidence="1 2">
    <name type="scientific">Methanobacterium congolense</name>
    <dbReference type="NCBI Taxonomy" id="118062"/>
    <lineage>
        <taxon>Archaea</taxon>
        <taxon>Methanobacteriati</taxon>
        <taxon>Methanobacteriota</taxon>
        <taxon>Methanomada group</taxon>
        <taxon>Methanobacteria</taxon>
        <taxon>Methanobacteriales</taxon>
        <taxon>Methanobacteriaceae</taxon>
        <taxon>Methanobacterium</taxon>
    </lineage>
</organism>